<gene>
    <name evidence="1" type="ORF">PVOR_19119</name>
</gene>
<sequence>MPSTESSQKTKEDECPDFSMKFHQGKTYIIFLKNAGATPKLLYPDWTTALEVNQNHVIVSMQGDKVEVETLI</sequence>
<dbReference type="KEGG" id="pvo:PVOR_19119"/>
<dbReference type="Proteomes" id="UP000003094">
    <property type="component" value="Unassembled WGS sequence"/>
</dbReference>
<dbReference type="EMBL" id="ADHJ01000031">
    <property type="protein sequence ID" value="EFU40523.1"/>
    <property type="molecule type" value="Genomic_DNA"/>
</dbReference>
<evidence type="ECO:0000313" key="2">
    <source>
        <dbReference type="Proteomes" id="UP000003094"/>
    </source>
</evidence>
<evidence type="ECO:0000313" key="1">
    <source>
        <dbReference type="EMBL" id="EFU40523.1"/>
    </source>
</evidence>
<reference evidence="1 2" key="1">
    <citation type="journal article" date="2010" name="BMC Genomics">
        <title>Genome sequence of the pattern forming Paenibacillus vortex bacterium reveals potential for thriving in complex environments.</title>
        <authorList>
            <person name="Sirota-Madi A."/>
            <person name="Olender T."/>
            <person name="Helman Y."/>
            <person name="Ingham C."/>
            <person name="Brainis I."/>
            <person name="Roth D."/>
            <person name="Hagi E."/>
            <person name="Brodsky L."/>
            <person name="Leshkowitz D."/>
            <person name="Galatenko V."/>
            <person name="Nikolaev V."/>
            <person name="Mugasimangalam R.C."/>
            <person name="Bransburg-Zabary S."/>
            <person name="Gutnick D.L."/>
            <person name="Lancet D."/>
            <person name="Ben-Jacob E."/>
        </authorList>
    </citation>
    <scope>NUCLEOTIDE SEQUENCE [LARGE SCALE GENOMIC DNA]</scope>
    <source>
        <strain evidence="1 2">V453</strain>
    </source>
</reference>
<organism evidence="1 2">
    <name type="scientific">Paenibacillus vortex V453</name>
    <dbReference type="NCBI Taxonomy" id="715225"/>
    <lineage>
        <taxon>Bacteria</taxon>
        <taxon>Bacillati</taxon>
        <taxon>Bacillota</taxon>
        <taxon>Bacilli</taxon>
        <taxon>Bacillales</taxon>
        <taxon>Paenibacillaceae</taxon>
        <taxon>Paenibacillus</taxon>
    </lineage>
</organism>
<protein>
    <submittedName>
        <fullName evidence="1">Uncharacterized protein</fullName>
    </submittedName>
</protein>
<keyword evidence="2" id="KW-1185">Reference proteome</keyword>
<proteinExistence type="predicted"/>
<accession>A0A2R9ST42</accession>
<name>A0A2R9ST42_9BACL</name>
<comment type="caution">
    <text evidence="1">The sequence shown here is derived from an EMBL/GenBank/DDBJ whole genome shotgun (WGS) entry which is preliminary data.</text>
</comment>
<dbReference type="AlphaFoldDB" id="A0A2R9ST42"/>
<dbReference type="RefSeq" id="WP_006210653.1">
    <property type="nucleotide sequence ID" value="NZ_ADHJ01000031.1"/>
</dbReference>